<name>A0A2A4Z423_9PROT</name>
<protein>
    <recommendedName>
        <fullName evidence="3">Solute-binding protein family 3/N-terminal domain-containing protein</fullName>
    </recommendedName>
</protein>
<organism evidence="4">
    <name type="scientific">OCS116 cluster bacterium</name>
    <dbReference type="NCBI Taxonomy" id="2030921"/>
    <lineage>
        <taxon>Bacteria</taxon>
        <taxon>Pseudomonadati</taxon>
        <taxon>Pseudomonadota</taxon>
        <taxon>Alphaproteobacteria</taxon>
        <taxon>OCS116 cluster</taxon>
    </lineage>
</organism>
<evidence type="ECO:0000313" key="4">
    <source>
        <dbReference type="EMBL" id="PCJ01276.1"/>
    </source>
</evidence>
<reference evidence="4" key="2">
    <citation type="journal article" date="2018" name="ISME J.">
        <title>A dynamic microbial community with high functional redundancy inhabits the cold, oxic subseafloor aquifer.</title>
        <authorList>
            <person name="Tully B.J."/>
            <person name="Wheat C.G."/>
            <person name="Glazer B.T."/>
            <person name="Huber J.A."/>
        </authorList>
    </citation>
    <scope>NUCLEOTIDE SEQUENCE</scope>
    <source>
        <strain evidence="4">NORP83</strain>
    </source>
</reference>
<evidence type="ECO:0000256" key="2">
    <source>
        <dbReference type="SAM" id="SignalP"/>
    </source>
</evidence>
<dbReference type="InterPro" id="IPR001638">
    <property type="entry name" value="Solute-binding_3/MltF_N"/>
</dbReference>
<feature type="signal peptide" evidence="2">
    <location>
        <begin position="1"/>
        <end position="22"/>
    </location>
</feature>
<dbReference type="Pfam" id="PF00497">
    <property type="entry name" value="SBP_bac_3"/>
    <property type="match status" value="1"/>
</dbReference>
<reference key="1">
    <citation type="submission" date="2017-08" db="EMBL/GenBank/DDBJ databases">
        <title>A dynamic microbial community with high functional redundancy inhabits the cold, oxic subseafloor aquifer.</title>
        <authorList>
            <person name="Tully B.J."/>
            <person name="Wheat C.G."/>
            <person name="Glazer B.T."/>
            <person name="Huber J.A."/>
        </authorList>
    </citation>
    <scope>NUCLEOTIDE SEQUENCE [LARGE SCALE GENOMIC DNA]</scope>
</reference>
<dbReference type="Gene3D" id="3.40.190.10">
    <property type="entry name" value="Periplasmic binding protein-like II"/>
    <property type="match status" value="2"/>
</dbReference>
<proteinExistence type="predicted"/>
<sequence>MMSRFFKIFIIISALLSQYAAASAEIKPSVIGYGHYIKPNLAPLPKRTYRILVGKDYPPFNYRDQAGHITGFNIDIARALCLELNLACQIIAKNWKALKADIENDKADFAIASLAISSQNLKQFEMSQKYYDTPARFVVRKNSTFDALEPNLLRHKNIGVVSGSGHEAYILEYFPETNILSFANLNEALNKLQNGKVMTVFADAITSQNWLKGKNSQACCKFAQGDFYEARFFGQGAAIALHKDNLFLRDWVNQGLVNLWATGRYEEIFAAYFGDDI</sequence>
<gene>
    <name evidence="4" type="ORF">COB13_07930</name>
</gene>
<feature type="chain" id="PRO_5012878961" description="Solute-binding protein family 3/N-terminal domain-containing protein" evidence="2">
    <location>
        <begin position="23"/>
        <end position="277"/>
    </location>
</feature>
<feature type="domain" description="Solute-binding protein family 3/N-terminal" evidence="3">
    <location>
        <begin position="48"/>
        <end position="276"/>
    </location>
</feature>
<dbReference type="PANTHER" id="PTHR35936:SF35">
    <property type="entry name" value="L-CYSTINE-BINDING PROTEIN TCYJ"/>
    <property type="match status" value="1"/>
</dbReference>
<keyword evidence="1 2" id="KW-0732">Signal</keyword>
<dbReference type="PANTHER" id="PTHR35936">
    <property type="entry name" value="MEMBRANE-BOUND LYTIC MUREIN TRANSGLYCOSYLASE F"/>
    <property type="match status" value="1"/>
</dbReference>
<dbReference type="AlphaFoldDB" id="A0A2A4Z423"/>
<dbReference type="EMBL" id="NVUS01000008">
    <property type="protein sequence ID" value="PCJ01276.1"/>
    <property type="molecule type" value="Genomic_DNA"/>
</dbReference>
<comment type="caution">
    <text evidence="4">The sequence shown here is derived from an EMBL/GenBank/DDBJ whole genome shotgun (WGS) entry which is preliminary data.</text>
</comment>
<dbReference type="SUPFAM" id="SSF53850">
    <property type="entry name" value="Periplasmic binding protein-like II"/>
    <property type="match status" value="1"/>
</dbReference>
<evidence type="ECO:0000256" key="1">
    <source>
        <dbReference type="ARBA" id="ARBA00022729"/>
    </source>
</evidence>
<evidence type="ECO:0000259" key="3">
    <source>
        <dbReference type="SMART" id="SM00062"/>
    </source>
</evidence>
<dbReference type="SMART" id="SM00062">
    <property type="entry name" value="PBPb"/>
    <property type="match status" value="1"/>
</dbReference>
<accession>A0A2A4Z423</accession>